<sequence length="267" mass="29389">MAHPLPPMPRTVGAVNWVGLWTLYAREVWRFVKVHQQTIWAPVVTTLLFYAVFALALGAESRVVGGVPYMQFLAPGLIMMAMAQNAFANTSSSVVISKVQGNIVDILMPPLSPLELATAFVMGGVTRGLAVGIVTALAIWTVVPIRMPHPEFVVFHAVMASMLLSLLGFIGGVWSEKFDHIAAVTNFVVTPLSFLSGTFYSVQNLPEVFWWVAHFDPFFYMIDGLRYGFTGHSDGTLGLGILVMLGTNGFLWWVAYRMLKTGYKLKA</sequence>
<evidence type="ECO:0000256" key="2">
    <source>
        <dbReference type="ARBA" id="ARBA00022692"/>
    </source>
</evidence>
<comment type="similarity">
    <text evidence="5">Belongs to the ABC-2 integral membrane protein family.</text>
</comment>
<comment type="caution">
    <text evidence="5">Lacks conserved residue(s) required for the propagation of feature annotation.</text>
</comment>
<dbReference type="PROSITE" id="PS51012">
    <property type="entry name" value="ABC_TM2"/>
    <property type="match status" value="1"/>
</dbReference>
<dbReference type="PIRSF" id="PIRSF006648">
    <property type="entry name" value="DrrB"/>
    <property type="match status" value="1"/>
</dbReference>
<proteinExistence type="inferred from homology"/>
<protein>
    <recommendedName>
        <fullName evidence="5">Transport permease protein</fullName>
    </recommendedName>
</protein>
<evidence type="ECO:0000313" key="7">
    <source>
        <dbReference type="EMBL" id="NYZ23492.1"/>
    </source>
</evidence>
<accession>A0ABX2TGL5</accession>
<dbReference type="RefSeq" id="WP_180285273.1">
    <property type="nucleotide sequence ID" value="NZ_JABFDB010000028.1"/>
</dbReference>
<evidence type="ECO:0000256" key="4">
    <source>
        <dbReference type="ARBA" id="ARBA00023136"/>
    </source>
</evidence>
<evidence type="ECO:0000256" key="5">
    <source>
        <dbReference type="RuleBase" id="RU361157"/>
    </source>
</evidence>
<evidence type="ECO:0000256" key="3">
    <source>
        <dbReference type="ARBA" id="ARBA00022989"/>
    </source>
</evidence>
<feature type="transmembrane region" description="Helical" evidence="5">
    <location>
        <begin position="69"/>
        <end position="87"/>
    </location>
</feature>
<name>A0ABX2TGL5_9PROT</name>
<feature type="domain" description="ABC transmembrane type-2" evidence="6">
    <location>
        <begin position="33"/>
        <end position="262"/>
    </location>
</feature>
<reference evidence="7 8" key="1">
    <citation type="submission" date="2020-05" db="EMBL/GenBank/DDBJ databases">
        <title>Azospirillum oleiclasticum sp. nov, a nitrogen-fixing and heavy crude oil-emulsifying bacterium isolated from the crude oil of Yumen Oilfield.</title>
        <authorList>
            <person name="Wu D."/>
            <person name="Cai M."/>
            <person name="Zhang X."/>
        </authorList>
    </citation>
    <scope>NUCLEOTIDE SEQUENCE [LARGE SCALE GENOMIC DNA]</scope>
    <source>
        <strain evidence="7 8">ROY-1-1-2</strain>
    </source>
</reference>
<dbReference type="PANTHER" id="PTHR43332">
    <property type="entry name" value="INNER MEMBRANE TRANSPORT PERMEASE YADH-RELATED"/>
    <property type="match status" value="1"/>
</dbReference>
<keyword evidence="8" id="KW-1185">Reference proteome</keyword>
<feature type="transmembrane region" description="Helical" evidence="5">
    <location>
        <begin position="116"/>
        <end position="140"/>
    </location>
</feature>
<keyword evidence="5" id="KW-0813">Transport</keyword>
<evidence type="ECO:0000259" key="6">
    <source>
        <dbReference type="PROSITE" id="PS51012"/>
    </source>
</evidence>
<dbReference type="Proteomes" id="UP000584642">
    <property type="component" value="Unassembled WGS sequence"/>
</dbReference>
<feature type="transmembrane region" description="Helical" evidence="5">
    <location>
        <begin position="39"/>
        <end position="57"/>
    </location>
</feature>
<dbReference type="InterPro" id="IPR047817">
    <property type="entry name" value="ABC2_TM_bact-type"/>
</dbReference>
<evidence type="ECO:0000256" key="1">
    <source>
        <dbReference type="ARBA" id="ARBA00004141"/>
    </source>
</evidence>
<organism evidence="7 8">
    <name type="scientific">Azospirillum oleiclasticum</name>
    <dbReference type="NCBI Taxonomy" id="2735135"/>
    <lineage>
        <taxon>Bacteria</taxon>
        <taxon>Pseudomonadati</taxon>
        <taxon>Pseudomonadota</taxon>
        <taxon>Alphaproteobacteria</taxon>
        <taxon>Rhodospirillales</taxon>
        <taxon>Azospirillaceae</taxon>
        <taxon>Azospirillum</taxon>
    </lineage>
</organism>
<gene>
    <name evidence="7" type="ORF">HND93_27650</name>
</gene>
<keyword evidence="4 5" id="KW-0472">Membrane</keyword>
<keyword evidence="2 5" id="KW-0812">Transmembrane</keyword>
<comment type="subcellular location">
    <subcellularLocation>
        <location evidence="5">Cell inner membrane</location>
        <topology evidence="5">Multi-pass membrane protein</topology>
    </subcellularLocation>
    <subcellularLocation>
        <location evidence="1">Membrane</location>
        <topology evidence="1">Multi-pass membrane protein</topology>
    </subcellularLocation>
</comment>
<dbReference type="Pfam" id="PF01061">
    <property type="entry name" value="ABC2_membrane"/>
    <property type="match status" value="1"/>
</dbReference>
<dbReference type="InterPro" id="IPR000412">
    <property type="entry name" value="ABC_2_transport"/>
</dbReference>
<feature type="transmembrane region" description="Helical" evidence="5">
    <location>
        <begin position="152"/>
        <end position="174"/>
    </location>
</feature>
<dbReference type="InterPro" id="IPR052522">
    <property type="entry name" value="ABC-2_transport_permease"/>
</dbReference>
<dbReference type="PANTHER" id="PTHR43332:SF2">
    <property type="entry name" value="INNER MEMBRANE TRANSPORT PERMEASE YADH"/>
    <property type="match status" value="1"/>
</dbReference>
<keyword evidence="3 5" id="KW-1133">Transmembrane helix</keyword>
<dbReference type="InterPro" id="IPR013525">
    <property type="entry name" value="ABC2_TM"/>
</dbReference>
<dbReference type="PRINTS" id="PR00164">
    <property type="entry name" value="ABC2TRNSPORT"/>
</dbReference>
<feature type="transmembrane region" description="Helical" evidence="5">
    <location>
        <begin position="235"/>
        <end position="256"/>
    </location>
</feature>
<dbReference type="EMBL" id="JABFDB010000028">
    <property type="protein sequence ID" value="NYZ23492.1"/>
    <property type="molecule type" value="Genomic_DNA"/>
</dbReference>
<comment type="caution">
    <text evidence="7">The sequence shown here is derived from an EMBL/GenBank/DDBJ whole genome shotgun (WGS) entry which is preliminary data.</text>
</comment>
<evidence type="ECO:0000313" key="8">
    <source>
        <dbReference type="Proteomes" id="UP000584642"/>
    </source>
</evidence>
<keyword evidence="5" id="KW-1003">Cell membrane</keyword>